<sequence>MAFFIFDKMENNQKDKLVYISKRPFWHYLIATVFYFVIVLMVLKMYELFYLGDVLNGLKFGLAILVMFVCAAGLTFVKKVYTNSDLKIVKFNFTLFRIQLGKDDVFNDVKYISVYKNYSDRDYEIKIWLSDTKNKKVSVHLDVASAFNLANSIADGLEVDLLDATEKGNFKWVDKDNLK</sequence>
<evidence type="ECO:0000313" key="2">
    <source>
        <dbReference type="EMBL" id="SHL30136.1"/>
    </source>
</evidence>
<keyword evidence="1" id="KW-1133">Transmembrane helix</keyword>
<dbReference type="AlphaFoldDB" id="A0A1M6ZI23"/>
<evidence type="ECO:0000313" key="3">
    <source>
        <dbReference type="Proteomes" id="UP000184121"/>
    </source>
</evidence>
<dbReference type="STRING" id="29534.SAMN05444366_0279"/>
<dbReference type="EMBL" id="FRBY01000001">
    <property type="protein sequence ID" value="SHL30136.1"/>
    <property type="molecule type" value="Genomic_DNA"/>
</dbReference>
<keyword evidence="1" id="KW-0812">Transmembrane</keyword>
<organism evidence="2 3">
    <name type="scientific">Flavobacterium saccharophilum</name>
    <dbReference type="NCBI Taxonomy" id="29534"/>
    <lineage>
        <taxon>Bacteria</taxon>
        <taxon>Pseudomonadati</taxon>
        <taxon>Bacteroidota</taxon>
        <taxon>Flavobacteriia</taxon>
        <taxon>Flavobacteriales</taxon>
        <taxon>Flavobacteriaceae</taxon>
        <taxon>Flavobacterium</taxon>
    </lineage>
</organism>
<keyword evidence="1" id="KW-0472">Membrane</keyword>
<feature type="transmembrane region" description="Helical" evidence="1">
    <location>
        <begin position="25"/>
        <end position="46"/>
    </location>
</feature>
<protein>
    <submittedName>
        <fullName evidence="2">Uncharacterized protein</fullName>
    </submittedName>
</protein>
<accession>A0A1M6ZI23</accession>
<feature type="transmembrane region" description="Helical" evidence="1">
    <location>
        <begin position="58"/>
        <end position="77"/>
    </location>
</feature>
<reference evidence="3" key="1">
    <citation type="submission" date="2016-11" db="EMBL/GenBank/DDBJ databases">
        <authorList>
            <person name="Varghese N."/>
            <person name="Submissions S."/>
        </authorList>
    </citation>
    <scope>NUCLEOTIDE SEQUENCE [LARGE SCALE GENOMIC DNA]</scope>
    <source>
        <strain evidence="3">DSM 1811</strain>
    </source>
</reference>
<gene>
    <name evidence="2" type="ORF">SAMN05444366_0279</name>
</gene>
<dbReference type="Proteomes" id="UP000184121">
    <property type="component" value="Unassembled WGS sequence"/>
</dbReference>
<evidence type="ECO:0000256" key="1">
    <source>
        <dbReference type="SAM" id="Phobius"/>
    </source>
</evidence>
<keyword evidence="3" id="KW-1185">Reference proteome</keyword>
<proteinExistence type="predicted"/>
<name>A0A1M6ZI23_9FLAO</name>